<dbReference type="Gramene" id="EOY26015">
    <property type="protein sequence ID" value="EOY26015"/>
    <property type="gene ID" value="TCM_027407"/>
</dbReference>
<proteinExistence type="predicted"/>
<keyword evidence="2" id="KW-1185">Reference proteome</keyword>
<dbReference type="HOGENOM" id="CLU_2296802_0_0_1"/>
<name>A0A061G801_THECC</name>
<dbReference type="InParanoid" id="A0A061G801"/>
<evidence type="ECO:0000313" key="1">
    <source>
        <dbReference type="EMBL" id="EOY26015.1"/>
    </source>
</evidence>
<organism evidence="1 2">
    <name type="scientific">Theobroma cacao</name>
    <name type="common">Cacao</name>
    <name type="synonym">Cocoa</name>
    <dbReference type="NCBI Taxonomy" id="3641"/>
    <lineage>
        <taxon>Eukaryota</taxon>
        <taxon>Viridiplantae</taxon>
        <taxon>Streptophyta</taxon>
        <taxon>Embryophyta</taxon>
        <taxon>Tracheophyta</taxon>
        <taxon>Spermatophyta</taxon>
        <taxon>Magnoliopsida</taxon>
        <taxon>eudicotyledons</taxon>
        <taxon>Gunneridae</taxon>
        <taxon>Pentapetalae</taxon>
        <taxon>rosids</taxon>
        <taxon>malvids</taxon>
        <taxon>Malvales</taxon>
        <taxon>Malvaceae</taxon>
        <taxon>Byttnerioideae</taxon>
        <taxon>Theobroma</taxon>
    </lineage>
</organism>
<protein>
    <submittedName>
        <fullName evidence="1">Uncharacterized protein</fullName>
    </submittedName>
</protein>
<dbReference type="EMBL" id="CM001884">
    <property type="protein sequence ID" value="EOY26015.1"/>
    <property type="molecule type" value="Genomic_DNA"/>
</dbReference>
<accession>A0A061G801</accession>
<sequence>MLKNVAVTCLKWNRRIDIAKFIMDDMLRTIQRGIQNLFYGMLVSAIIDNFSVDTQCDPPKSHALFNPIDEHIVKKLGFKLKNDNWVRKGVLDLSVIDDEGG</sequence>
<dbReference type="Proteomes" id="UP000026915">
    <property type="component" value="Chromosome 6"/>
</dbReference>
<evidence type="ECO:0000313" key="2">
    <source>
        <dbReference type="Proteomes" id="UP000026915"/>
    </source>
</evidence>
<dbReference type="AlphaFoldDB" id="A0A061G801"/>
<reference evidence="1 2" key="1">
    <citation type="journal article" date="2013" name="Genome Biol.">
        <title>The genome sequence of the most widely cultivated cacao type and its use to identify candidate genes regulating pod color.</title>
        <authorList>
            <person name="Motamayor J.C."/>
            <person name="Mockaitis K."/>
            <person name="Schmutz J."/>
            <person name="Haiminen N."/>
            <person name="Iii D.L."/>
            <person name="Cornejo O."/>
            <person name="Findley S.D."/>
            <person name="Zheng P."/>
            <person name="Utro F."/>
            <person name="Royaert S."/>
            <person name="Saski C."/>
            <person name="Jenkins J."/>
            <person name="Podicheti R."/>
            <person name="Zhao M."/>
            <person name="Scheffler B.E."/>
            <person name="Stack J.C."/>
            <person name="Feltus F.A."/>
            <person name="Mustiga G.M."/>
            <person name="Amores F."/>
            <person name="Phillips W."/>
            <person name="Marelli J.P."/>
            <person name="May G.D."/>
            <person name="Shapiro H."/>
            <person name="Ma J."/>
            <person name="Bustamante C.D."/>
            <person name="Schnell R.J."/>
            <person name="Main D."/>
            <person name="Gilbert D."/>
            <person name="Parida L."/>
            <person name="Kuhn D.N."/>
        </authorList>
    </citation>
    <scope>NUCLEOTIDE SEQUENCE [LARGE SCALE GENOMIC DNA]</scope>
    <source>
        <strain evidence="2">cv. Matina 1-6</strain>
    </source>
</reference>
<gene>
    <name evidence="1" type="ORF">TCM_027407</name>
</gene>